<evidence type="ECO:0000313" key="5">
    <source>
        <dbReference type="Proteomes" id="UP000663855"/>
    </source>
</evidence>
<feature type="domain" description="F-box" evidence="1">
    <location>
        <begin position="5"/>
        <end position="54"/>
    </location>
</feature>
<dbReference type="Proteomes" id="UP000663855">
    <property type="component" value="Unassembled WGS sequence"/>
</dbReference>
<organism evidence="2 5">
    <name type="scientific">Rotaria magnacalcarata</name>
    <dbReference type="NCBI Taxonomy" id="392030"/>
    <lineage>
        <taxon>Eukaryota</taxon>
        <taxon>Metazoa</taxon>
        <taxon>Spiralia</taxon>
        <taxon>Gnathifera</taxon>
        <taxon>Rotifera</taxon>
        <taxon>Eurotatoria</taxon>
        <taxon>Bdelloidea</taxon>
        <taxon>Philodinida</taxon>
        <taxon>Philodinidae</taxon>
        <taxon>Rotaria</taxon>
    </lineage>
</organism>
<evidence type="ECO:0000313" key="3">
    <source>
        <dbReference type="EMBL" id="CAF1229639.1"/>
    </source>
</evidence>
<gene>
    <name evidence="4" type="ORF">BYL167_LOCUS28845</name>
    <name evidence="2" type="ORF">CJN711_LOCUS2719</name>
    <name evidence="3" type="ORF">KQP761_LOCUS1231</name>
</gene>
<dbReference type="SUPFAM" id="SSF81383">
    <property type="entry name" value="F-box domain"/>
    <property type="match status" value="1"/>
</dbReference>
<dbReference type="AlphaFoldDB" id="A0A814HBL4"/>
<dbReference type="EMBL" id="CAJNOW010000078">
    <property type="protein sequence ID" value="CAF1229639.1"/>
    <property type="molecule type" value="Genomic_DNA"/>
</dbReference>
<sequence>MTNNVLLFESLPNEIIIELFKYLEARDLIQAFYHLNSRFNCLIRSLTHLIYSTNKNDNCILSYSFIYTLVINTKIEDKLSCFPNIHRIVLDYVTDDLITQFNSQALPYLEYLSVSHKVSPFYMPDLRGKIFSNEFPNLKSCYISRMKPAYTLREWTRSPSLRFLKLNDIDASIYTSILLACPNLYYLKFRLPERSKIESNIMLHSNLKRLLINLNHDEWPWDDNVLDGYLACVPNLEKLRINRSVSVDSNVMNFFQHYDWLLPTISKRLLVIDRFEFDFNIKRANGFVEYDLQEISRCLTNKFNNVYRNRFNSRLVIF</sequence>
<evidence type="ECO:0000313" key="4">
    <source>
        <dbReference type="EMBL" id="CAF4334561.1"/>
    </source>
</evidence>
<dbReference type="InterPro" id="IPR036047">
    <property type="entry name" value="F-box-like_dom_sf"/>
</dbReference>
<dbReference type="Proteomes" id="UP000663834">
    <property type="component" value="Unassembled WGS sequence"/>
</dbReference>
<protein>
    <recommendedName>
        <fullName evidence="1">F-box domain-containing protein</fullName>
    </recommendedName>
</protein>
<comment type="caution">
    <text evidence="2">The sequence shown here is derived from an EMBL/GenBank/DDBJ whole genome shotgun (WGS) entry which is preliminary data.</text>
</comment>
<evidence type="ECO:0000259" key="1">
    <source>
        <dbReference type="PROSITE" id="PS50181"/>
    </source>
</evidence>
<dbReference type="InterPro" id="IPR032675">
    <property type="entry name" value="LRR_dom_sf"/>
</dbReference>
<dbReference type="PROSITE" id="PS50181">
    <property type="entry name" value="FBOX"/>
    <property type="match status" value="1"/>
</dbReference>
<name>A0A814HBL4_9BILA</name>
<reference evidence="2" key="1">
    <citation type="submission" date="2021-02" db="EMBL/GenBank/DDBJ databases">
        <authorList>
            <person name="Nowell W R."/>
        </authorList>
    </citation>
    <scope>NUCLEOTIDE SEQUENCE</scope>
</reference>
<dbReference type="Proteomes" id="UP000681967">
    <property type="component" value="Unassembled WGS sequence"/>
</dbReference>
<dbReference type="EMBL" id="CAJOBH010042153">
    <property type="protein sequence ID" value="CAF4334561.1"/>
    <property type="molecule type" value="Genomic_DNA"/>
</dbReference>
<dbReference type="EMBL" id="CAJNOV010000167">
    <property type="protein sequence ID" value="CAF1008582.1"/>
    <property type="molecule type" value="Genomic_DNA"/>
</dbReference>
<dbReference type="Gene3D" id="3.80.10.10">
    <property type="entry name" value="Ribonuclease Inhibitor"/>
    <property type="match status" value="1"/>
</dbReference>
<accession>A0A814HBL4</accession>
<dbReference type="InterPro" id="IPR001810">
    <property type="entry name" value="F-box_dom"/>
</dbReference>
<proteinExistence type="predicted"/>
<evidence type="ECO:0000313" key="2">
    <source>
        <dbReference type="EMBL" id="CAF1008582.1"/>
    </source>
</evidence>
<dbReference type="OrthoDB" id="9980402at2759"/>
<dbReference type="SUPFAM" id="SSF52047">
    <property type="entry name" value="RNI-like"/>
    <property type="match status" value="1"/>
</dbReference>